<evidence type="ECO:0000313" key="1">
    <source>
        <dbReference type="EMBL" id="GGE99286.1"/>
    </source>
</evidence>
<keyword evidence="2" id="KW-1185">Reference proteome</keyword>
<dbReference type="AlphaFoldDB" id="A0A8J3E2K1"/>
<name>A0A8J3E2K1_9PROT</name>
<gene>
    <name evidence="1" type="ORF">GCM10011611_01060</name>
</gene>
<sequence>MVAAGAEAGEGGMGGDAPALPPFFRQVVALNAARHGALKLDRSRGYGFAAGVNALPLGLGEVPLAAQHYPVVLTAGPNPVPVAVLGYRNGENLFVDKDGAWLAGAYVPAYVRSFPFILIEPPSTGQNPAGEVYLGIETTTPMLGETGEALFAYGEPTELAAEAMRFAVAYRDELARATAFGQALGVAEVLQANAARLDFKDGGTARLDGFQVIDVAKIEALDDARFLDWRRQGWLAALYAIPQSAARWATIVDRAHGRRRDEP</sequence>
<proteinExistence type="predicted"/>
<dbReference type="Pfam" id="PF07277">
    <property type="entry name" value="SapC"/>
    <property type="match status" value="1"/>
</dbReference>
<dbReference type="InterPro" id="IPR010836">
    <property type="entry name" value="SapC"/>
</dbReference>
<evidence type="ECO:0000313" key="2">
    <source>
        <dbReference type="Proteomes" id="UP000646365"/>
    </source>
</evidence>
<reference evidence="1" key="2">
    <citation type="submission" date="2020-09" db="EMBL/GenBank/DDBJ databases">
        <authorList>
            <person name="Sun Q."/>
            <person name="Zhou Y."/>
        </authorList>
    </citation>
    <scope>NUCLEOTIDE SEQUENCE</scope>
    <source>
        <strain evidence="1">CGMCC 1.15725</strain>
    </source>
</reference>
<accession>A0A8J3E2K1</accession>
<dbReference type="Proteomes" id="UP000646365">
    <property type="component" value="Unassembled WGS sequence"/>
</dbReference>
<protein>
    <submittedName>
        <fullName evidence="1">SapC family protein</fullName>
    </submittedName>
</protein>
<comment type="caution">
    <text evidence="1">The sequence shown here is derived from an EMBL/GenBank/DDBJ whole genome shotgun (WGS) entry which is preliminary data.</text>
</comment>
<organism evidence="1 2">
    <name type="scientific">Aliidongia dinghuensis</name>
    <dbReference type="NCBI Taxonomy" id="1867774"/>
    <lineage>
        <taxon>Bacteria</taxon>
        <taxon>Pseudomonadati</taxon>
        <taxon>Pseudomonadota</taxon>
        <taxon>Alphaproteobacteria</taxon>
        <taxon>Rhodospirillales</taxon>
        <taxon>Dongiaceae</taxon>
        <taxon>Aliidongia</taxon>
    </lineage>
</organism>
<dbReference type="EMBL" id="BMJQ01000001">
    <property type="protein sequence ID" value="GGE99286.1"/>
    <property type="molecule type" value="Genomic_DNA"/>
</dbReference>
<reference evidence="1" key="1">
    <citation type="journal article" date="2014" name="Int. J. Syst. Evol. Microbiol.">
        <title>Complete genome sequence of Corynebacterium casei LMG S-19264T (=DSM 44701T), isolated from a smear-ripened cheese.</title>
        <authorList>
            <consortium name="US DOE Joint Genome Institute (JGI-PGF)"/>
            <person name="Walter F."/>
            <person name="Albersmeier A."/>
            <person name="Kalinowski J."/>
            <person name="Ruckert C."/>
        </authorList>
    </citation>
    <scope>NUCLEOTIDE SEQUENCE</scope>
    <source>
        <strain evidence="1">CGMCC 1.15725</strain>
    </source>
</reference>